<reference evidence="1" key="1">
    <citation type="submission" date="2023-09" db="EMBL/GenBank/DDBJ databases">
        <authorList>
            <consortium name="CW5 consortium"/>
            <person name="Lu C.-W."/>
        </authorList>
    </citation>
    <scope>NUCLEOTIDE SEQUENCE</scope>
    <source>
        <strain evidence="1">KPS</strain>
    </source>
</reference>
<keyword evidence="2" id="KW-1185">Reference proteome</keyword>
<evidence type="ECO:0000313" key="2">
    <source>
        <dbReference type="Proteomes" id="UP001180616"/>
    </source>
</evidence>
<gene>
    <name evidence="1" type="ORF">KPS_002421</name>
</gene>
<dbReference type="EMBL" id="CP133659">
    <property type="protein sequence ID" value="WMW64409.1"/>
    <property type="molecule type" value="Genomic_DNA"/>
</dbReference>
<evidence type="ECO:0000313" key="1">
    <source>
        <dbReference type="EMBL" id="WMW64409.1"/>
    </source>
</evidence>
<organism evidence="1 2">
    <name type="scientific">Nitratidesulfovibrio liaohensis</name>
    <dbReference type="NCBI Taxonomy" id="2604158"/>
    <lineage>
        <taxon>Bacteria</taxon>
        <taxon>Pseudomonadati</taxon>
        <taxon>Thermodesulfobacteriota</taxon>
        <taxon>Desulfovibrionia</taxon>
        <taxon>Desulfovibrionales</taxon>
        <taxon>Desulfovibrionaceae</taxon>
        <taxon>Nitratidesulfovibrio</taxon>
    </lineage>
</organism>
<name>A0ABY9R0X3_9BACT</name>
<sequence length="107" mass="11534">MMHGDNDFDAREVRNDLSETLALLHAPLDGLCGLLDSPRHEGVRALLLALRRDMQATADQLYDALRAAGVDLTVVQAMPGGTIVRAEVRRAAPGQDRQAADTHAAVH</sequence>
<proteinExistence type="predicted"/>
<dbReference type="Proteomes" id="UP001180616">
    <property type="component" value="Chromosome"/>
</dbReference>
<accession>A0ABY9R0X3</accession>
<protein>
    <submittedName>
        <fullName evidence="1">Uncharacterized protein</fullName>
    </submittedName>
</protein>
<dbReference type="RefSeq" id="WP_309540502.1">
    <property type="nucleotide sequence ID" value="NZ_CP133659.1"/>
</dbReference>